<dbReference type="InterPro" id="IPR000276">
    <property type="entry name" value="GPCR_Rhodpsn"/>
</dbReference>
<keyword evidence="4 12" id="KW-0812">Transmembrane</keyword>
<dbReference type="InterPro" id="IPR017452">
    <property type="entry name" value="GPCR_Rhodpsn_7TM"/>
</dbReference>
<keyword evidence="5 12" id="KW-1133">Transmembrane helix</keyword>
<keyword evidence="8" id="KW-1015">Disulfide bond</keyword>
<keyword evidence="3" id="KW-1003">Cell membrane</keyword>
<comment type="subcellular location">
    <subcellularLocation>
        <location evidence="1">Cell membrane</location>
        <topology evidence="1">Multi-pass membrane protein</topology>
    </subcellularLocation>
</comment>
<accession>A0AAW1V696</accession>
<dbReference type="PRINTS" id="PR00358">
    <property type="entry name" value="BOMBESINR"/>
</dbReference>
<keyword evidence="7 12" id="KW-0472">Membrane</keyword>
<keyword evidence="15" id="KW-1185">Reference proteome</keyword>
<dbReference type="SUPFAM" id="SSF81321">
    <property type="entry name" value="Family A G protein-coupled receptor-like"/>
    <property type="match status" value="1"/>
</dbReference>
<feature type="transmembrane region" description="Helical" evidence="12">
    <location>
        <begin position="273"/>
        <end position="301"/>
    </location>
</feature>
<sequence>MAENESVPLTLFTYTSSYTNISNNGSDVIVTESTEFLPLSERPETYFVPILFFIIFVVGTLGNGTLVWIFMKHRTMRNVPNTYILSLAIADLLVIISSVPFTAIIYILDHWPWGEAMCRISETAKDISVGVSIFTLIALSGDRFFAIVDPLKKFHTSSGGRKATRITLCIALSIWALAILCASPAAIGSHIKDLYDPDTKFNFSVCYPFPEYWLNGNYPQTMVLSKFLVLYVIPLIIIAIFYMSMANHLIISTKNVPGEAQGTQRQIRARKKVAITVLIFVLAFAICFLPFHVYLLFFYFYPNFNEMYNSFWNYFRILSFCLCYLHSCANPLALYWVSGTFRKHFNRYLLCIKGKRTRCNTCQGQHATSLSQTSTKRQQSMSCSKAKNISIKRRVRTIDNNQETSISLLGNGNEQACTKM</sequence>
<evidence type="ECO:0000256" key="3">
    <source>
        <dbReference type="ARBA" id="ARBA00022475"/>
    </source>
</evidence>
<feature type="transmembrane region" description="Helical" evidence="12">
    <location>
        <begin position="313"/>
        <end position="337"/>
    </location>
</feature>
<evidence type="ECO:0000256" key="10">
    <source>
        <dbReference type="ARBA" id="ARBA00023180"/>
    </source>
</evidence>
<evidence type="ECO:0000256" key="5">
    <source>
        <dbReference type="ARBA" id="ARBA00022989"/>
    </source>
</evidence>
<dbReference type="CDD" id="cd15927">
    <property type="entry name" value="7tmA_Bombesin_R-like"/>
    <property type="match status" value="1"/>
</dbReference>
<dbReference type="PROSITE" id="PS50262">
    <property type="entry name" value="G_PROTEIN_RECEP_F1_2"/>
    <property type="match status" value="1"/>
</dbReference>
<feature type="domain" description="G-protein coupled receptors family 1 profile" evidence="13">
    <location>
        <begin position="62"/>
        <end position="334"/>
    </location>
</feature>
<dbReference type="EMBL" id="JARQZJ010000121">
    <property type="protein sequence ID" value="KAK9887701.1"/>
    <property type="molecule type" value="Genomic_DNA"/>
</dbReference>
<dbReference type="Proteomes" id="UP001431783">
    <property type="component" value="Unassembled WGS sequence"/>
</dbReference>
<dbReference type="GO" id="GO:0005886">
    <property type="term" value="C:plasma membrane"/>
    <property type="evidence" value="ECO:0007669"/>
    <property type="project" value="UniProtKB-SubCell"/>
</dbReference>
<dbReference type="Gene3D" id="1.20.1070.10">
    <property type="entry name" value="Rhodopsin 7-helix transmembrane proteins"/>
    <property type="match status" value="1"/>
</dbReference>
<feature type="transmembrane region" description="Helical" evidence="12">
    <location>
        <begin position="83"/>
        <end position="107"/>
    </location>
</feature>
<dbReference type="PANTHER" id="PTHR45695">
    <property type="entry name" value="LEUCOKININ RECEPTOR-RELATED"/>
    <property type="match status" value="1"/>
</dbReference>
<reference evidence="14 15" key="1">
    <citation type="submission" date="2023-03" db="EMBL/GenBank/DDBJ databases">
        <title>Genome insight into feeding habits of ladybird beetles.</title>
        <authorList>
            <person name="Li H.-S."/>
            <person name="Huang Y.-H."/>
            <person name="Pang H."/>
        </authorList>
    </citation>
    <scope>NUCLEOTIDE SEQUENCE [LARGE SCALE GENOMIC DNA]</scope>
    <source>
        <strain evidence="14">SYSU_2023b</strain>
        <tissue evidence="14">Whole body</tissue>
    </source>
</reference>
<dbReference type="PANTHER" id="PTHR45695:SF26">
    <property type="entry name" value="NEUROPEPTIDE CCHAMIDE-1 RECEPTOR"/>
    <property type="match status" value="1"/>
</dbReference>
<dbReference type="SMART" id="SM01381">
    <property type="entry name" value="7TM_GPCR_Srsx"/>
    <property type="match status" value="1"/>
</dbReference>
<protein>
    <recommendedName>
        <fullName evidence="13">G-protein coupled receptors family 1 profile domain-containing protein</fullName>
    </recommendedName>
</protein>
<dbReference type="GO" id="GO:0008188">
    <property type="term" value="F:neuropeptide receptor activity"/>
    <property type="evidence" value="ECO:0007669"/>
    <property type="project" value="TreeGrafter"/>
</dbReference>
<keyword evidence="11" id="KW-0807">Transducer</keyword>
<keyword evidence="9" id="KW-0675">Receptor</keyword>
<evidence type="ECO:0000256" key="9">
    <source>
        <dbReference type="ARBA" id="ARBA00023170"/>
    </source>
</evidence>
<dbReference type="InterPro" id="IPR001556">
    <property type="entry name" value="Bombsn_rcpt-like"/>
</dbReference>
<evidence type="ECO:0000256" key="11">
    <source>
        <dbReference type="ARBA" id="ARBA00023224"/>
    </source>
</evidence>
<name>A0AAW1V696_9CUCU</name>
<comment type="similarity">
    <text evidence="2">Belongs to the G-protein coupled receptor 1 family.</text>
</comment>
<evidence type="ECO:0000256" key="6">
    <source>
        <dbReference type="ARBA" id="ARBA00023040"/>
    </source>
</evidence>
<keyword evidence="6" id="KW-0297">G-protein coupled receptor</keyword>
<evidence type="ECO:0000256" key="2">
    <source>
        <dbReference type="ARBA" id="ARBA00010663"/>
    </source>
</evidence>
<evidence type="ECO:0000256" key="12">
    <source>
        <dbReference type="SAM" id="Phobius"/>
    </source>
</evidence>
<evidence type="ECO:0000259" key="13">
    <source>
        <dbReference type="PROSITE" id="PS50262"/>
    </source>
</evidence>
<evidence type="ECO:0000313" key="15">
    <source>
        <dbReference type="Proteomes" id="UP001431783"/>
    </source>
</evidence>
<evidence type="ECO:0000256" key="4">
    <source>
        <dbReference type="ARBA" id="ARBA00022692"/>
    </source>
</evidence>
<feature type="transmembrane region" description="Helical" evidence="12">
    <location>
        <begin position="46"/>
        <end position="71"/>
    </location>
</feature>
<proteinExistence type="inferred from homology"/>
<evidence type="ECO:0000313" key="14">
    <source>
        <dbReference type="EMBL" id="KAK9887701.1"/>
    </source>
</evidence>
<evidence type="ECO:0000256" key="8">
    <source>
        <dbReference type="ARBA" id="ARBA00023157"/>
    </source>
</evidence>
<gene>
    <name evidence="14" type="ORF">WA026_000022</name>
</gene>
<dbReference type="Pfam" id="PF00001">
    <property type="entry name" value="7tm_1"/>
    <property type="match status" value="1"/>
</dbReference>
<evidence type="ECO:0000256" key="1">
    <source>
        <dbReference type="ARBA" id="ARBA00004651"/>
    </source>
</evidence>
<dbReference type="PRINTS" id="PR00237">
    <property type="entry name" value="GPCRRHODOPSN"/>
</dbReference>
<feature type="transmembrane region" description="Helical" evidence="12">
    <location>
        <begin position="127"/>
        <end position="145"/>
    </location>
</feature>
<dbReference type="AlphaFoldDB" id="A0AAW1V696"/>
<feature type="transmembrane region" description="Helical" evidence="12">
    <location>
        <begin position="166"/>
        <end position="187"/>
    </location>
</feature>
<keyword evidence="10" id="KW-0325">Glycoprotein</keyword>
<organism evidence="14 15">
    <name type="scientific">Henosepilachna vigintioctopunctata</name>
    <dbReference type="NCBI Taxonomy" id="420089"/>
    <lineage>
        <taxon>Eukaryota</taxon>
        <taxon>Metazoa</taxon>
        <taxon>Ecdysozoa</taxon>
        <taxon>Arthropoda</taxon>
        <taxon>Hexapoda</taxon>
        <taxon>Insecta</taxon>
        <taxon>Pterygota</taxon>
        <taxon>Neoptera</taxon>
        <taxon>Endopterygota</taxon>
        <taxon>Coleoptera</taxon>
        <taxon>Polyphaga</taxon>
        <taxon>Cucujiformia</taxon>
        <taxon>Coccinelloidea</taxon>
        <taxon>Coccinellidae</taxon>
        <taxon>Epilachninae</taxon>
        <taxon>Epilachnini</taxon>
        <taxon>Henosepilachna</taxon>
    </lineage>
</organism>
<evidence type="ECO:0000256" key="7">
    <source>
        <dbReference type="ARBA" id="ARBA00023136"/>
    </source>
</evidence>
<feature type="transmembrane region" description="Helical" evidence="12">
    <location>
        <begin position="228"/>
        <end position="252"/>
    </location>
</feature>
<comment type="caution">
    <text evidence="14">The sequence shown here is derived from an EMBL/GenBank/DDBJ whole genome shotgun (WGS) entry which is preliminary data.</text>
</comment>